<proteinExistence type="inferred from homology"/>
<dbReference type="KEGG" id="aaeo:BJI67_10065"/>
<keyword evidence="2 10" id="KW-0444">Lipid biosynthesis</keyword>
<dbReference type="GO" id="GO:0008758">
    <property type="term" value="F:UDP-2,3-diacylglucosamine hydrolase activity"/>
    <property type="evidence" value="ECO:0007669"/>
    <property type="project" value="UniProtKB-UniRule"/>
</dbReference>
<dbReference type="SUPFAM" id="SSF56300">
    <property type="entry name" value="Metallo-dependent phosphatases"/>
    <property type="match status" value="1"/>
</dbReference>
<dbReference type="NCBIfam" id="TIGR01854">
    <property type="entry name" value="lipid_A_lpxH"/>
    <property type="match status" value="1"/>
</dbReference>
<keyword evidence="7 10" id="KW-0443">Lipid metabolism</keyword>
<reference evidence="12 13" key="1">
    <citation type="submission" date="2016-09" db="EMBL/GenBank/DDBJ databases">
        <title>Acidihalobacter prosperus V6 (DSM14174).</title>
        <authorList>
            <person name="Khaleque H.N."/>
            <person name="Ramsay J.P."/>
            <person name="Murphy R.J.T."/>
            <person name="Kaksonen A.H."/>
            <person name="Boxall N.J."/>
            <person name="Watkin E.L.J."/>
        </authorList>
    </citation>
    <scope>NUCLEOTIDE SEQUENCE [LARGE SCALE GENOMIC DNA]</scope>
    <source>
        <strain evidence="12 13">V6</strain>
    </source>
</reference>
<evidence type="ECO:0000256" key="7">
    <source>
        <dbReference type="ARBA" id="ARBA00023098"/>
    </source>
</evidence>
<comment type="function">
    <text evidence="10">Hydrolyzes the pyrophosphate bond of UDP-2,3-diacylglucosamine to yield 2,3-diacylglucosamine 1-phosphate (lipid X) and UMP by catalyzing the attack of water at the alpha-P atom. Involved in the biosynthesis of lipid A, a phosphorylated glycolipid that anchors the lipopolysaccharide to the outer membrane of the cell.</text>
</comment>
<comment type="pathway">
    <text evidence="10">Glycolipid biosynthesis; lipid IV(A) biosynthesis; lipid IV(A) from (3R)-3-hydroxytetradecanoyl-[acyl-carrier-protein] and UDP-N-acetyl-alpha-D-glucosamine: step 4/6.</text>
</comment>
<keyword evidence="3 10" id="KW-0997">Cell inner membrane</keyword>
<keyword evidence="1 10" id="KW-1003">Cell membrane</keyword>
<dbReference type="HAMAP" id="MF_00575">
    <property type="entry name" value="LpxH"/>
    <property type="match status" value="1"/>
</dbReference>
<dbReference type="GO" id="GO:0030145">
    <property type="term" value="F:manganese ion binding"/>
    <property type="evidence" value="ECO:0007669"/>
    <property type="project" value="UniProtKB-UniRule"/>
</dbReference>
<feature type="binding site" evidence="10">
    <location>
        <position position="199"/>
    </location>
    <ligand>
        <name>Mn(2+)</name>
        <dbReference type="ChEBI" id="CHEBI:29035"/>
        <label>1</label>
    </ligand>
</feature>
<feature type="binding site" evidence="10">
    <location>
        <position position="116"/>
    </location>
    <ligand>
        <name>Mn(2+)</name>
        <dbReference type="ChEBI" id="CHEBI:29035"/>
        <label>2</label>
    </ligand>
</feature>
<feature type="binding site" evidence="10">
    <location>
        <position position="197"/>
    </location>
    <ligand>
        <name>Mn(2+)</name>
        <dbReference type="ChEBI" id="CHEBI:29035"/>
        <label>2</label>
    </ligand>
</feature>
<keyword evidence="4 10" id="KW-0441">Lipid A biosynthesis</keyword>
<evidence type="ECO:0000256" key="6">
    <source>
        <dbReference type="ARBA" id="ARBA00022801"/>
    </source>
</evidence>
<dbReference type="GO" id="GO:0009245">
    <property type="term" value="P:lipid A biosynthetic process"/>
    <property type="evidence" value="ECO:0007669"/>
    <property type="project" value="UniProtKB-UniRule"/>
</dbReference>
<protein>
    <recommendedName>
        <fullName evidence="10">UDP-2,3-diacylglucosamine hydrolase</fullName>
        <ecNumber evidence="10">3.6.1.54</ecNumber>
    </recommendedName>
    <alternativeName>
        <fullName evidence="10">UDP-2,3-diacylglucosamine diphosphatase</fullName>
    </alternativeName>
</protein>
<feature type="binding site" evidence="10">
    <location>
        <position position="166"/>
    </location>
    <ligand>
        <name>substrate</name>
    </ligand>
</feature>
<evidence type="ECO:0000256" key="5">
    <source>
        <dbReference type="ARBA" id="ARBA00022723"/>
    </source>
</evidence>
<feature type="binding site" evidence="10">
    <location>
        <begin position="81"/>
        <end position="82"/>
    </location>
    <ligand>
        <name>substrate</name>
    </ligand>
</feature>
<feature type="binding site" evidence="10">
    <location>
        <position position="12"/>
    </location>
    <ligand>
        <name>Mn(2+)</name>
        <dbReference type="ChEBI" id="CHEBI:29035"/>
        <label>1</label>
    </ligand>
</feature>
<dbReference type="NCBIfam" id="NF003743">
    <property type="entry name" value="PRK05340.1"/>
    <property type="match status" value="1"/>
</dbReference>
<feature type="binding site" evidence="10">
    <location>
        <position position="162"/>
    </location>
    <ligand>
        <name>substrate</name>
    </ligand>
</feature>
<gene>
    <name evidence="10" type="primary">lpxH</name>
    <name evidence="12" type="ORF">BJI67_10065</name>
</gene>
<dbReference type="Pfam" id="PF00149">
    <property type="entry name" value="Metallophos"/>
    <property type="match status" value="1"/>
</dbReference>
<feature type="binding site" evidence="10">
    <location>
        <position position="169"/>
    </location>
    <ligand>
        <name>substrate</name>
    </ligand>
</feature>
<feature type="binding site" evidence="10">
    <location>
        <position position="43"/>
    </location>
    <ligand>
        <name>Mn(2+)</name>
        <dbReference type="ChEBI" id="CHEBI:29035"/>
        <label>1</label>
    </ligand>
</feature>
<sequence>MPAEQLFISDLHLDPSRPEVIELFLAFLQERASQAEALYILGDLFEYWIGDDDTRDGLQPVLTGLRTLSDRGVPVYVMTGNRDFLMGEEFARKTGCSLLGDTHRIELFGEPAILMHGDTLCTDDQPYQQLRCMLRNPDWQDQFLSLPLGERRKQAENLRSESRQATSEKAETIMDVNPDTVAACFQAHDVSMMIHGHTHRPGRHALDVDGHTRTRWVLGDWYTQGSLLSASTAGLTLETLEL</sequence>
<dbReference type="UniPathway" id="UPA00359">
    <property type="reaction ID" value="UER00480"/>
</dbReference>
<comment type="catalytic activity">
    <reaction evidence="10">
        <text>UDP-2-N,3-O-bis[(3R)-3-hydroxytetradecanoyl]-alpha-D-glucosamine + H2O = 2-N,3-O-bis[(3R)-3-hydroxytetradecanoyl]-alpha-D-glucosaminyl 1-phosphate + UMP + 2 H(+)</text>
        <dbReference type="Rhea" id="RHEA:25213"/>
        <dbReference type="ChEBI" id="CHEBI:15377"/>
        <dbReference type="ChEBI" id="CHEBI:15378"/>
        <dbReference type="ChEBI" id="CHEBI:57865"/>
        <dbReference type="ChEBI" id="CHEBI:57957"/>
        <dbReference type="ChEBI" id="CHEBI:78847"/>
        <dbReference type="EC" id="3.6.1.54"/>
    </reaction>
</comment>
<feature type="binding site" evidence="10">
    <location>
        <position position="43"/>
    </location>
    <ligand>
        <name>Mn(2+)</name>
        <dbReference type="ChEBI" id="CHEBI:29035"/>
        <label>2</label>
    </ligand>
</feature>
<feature type="binding site" evidence="10">
    <location>
        <position position="124"/>
    </location>
    <ligand>
        <name>substrate</name>
    </ligand>
</feature>
<dbReference type="EC" id="3.6.1.54" evidence="10"/>
<feature type="binding site" evidence="10">
    <location>
        <position position="81"/>
    </location>
    <ligand>
        <name>Mn(2+)</name>
        <dbReference type="ChEBI" id="CHEBI:29035"/>
        <label>2</label>
    </ligand>
</feature>
<dbReference type="EMBL" id="CP017448">
    <property type="protein sequence ID" value="AOV17356.1"/>
    <property type="molecule type" value="Genomic_DNA"/>
</dbReference>
<evidence type="ECO:0000259" key="11">
    <source>
        <dbReference type="Pfam" id="PF00149"/>
    </source>
</evidence>
<evidence type="ECO:0000256" key="3">
    <source>
        <dbReference type="ARBA" id="ARBA00022519"/>
    </source>
</evidence>
<organism evidence="12 13">
    <name type="scientific">Acidihalobacter aeolianus</name>
    <dbReference type="NCBI Taxonomy" id="2792603"/>
    <lineage>
        <taxon>Bacteria</taxon>
        <taxon>Pseudomonadati</taxon>
        <taxon>Pseudomonadota</taxon>
        <taxon>Gammaproteobacteria</taxon>
        <taxon>Chromatiales</taxon>
        <taxon>Ectothiorhodospiraceae</taxon>
        <taxon>Acidihalobacter</taxon>
    </lineage>
</organism>
<comment type="similarity">
    <text evidence="10">Belongs to the LpxH family.</text>
</comment>
<keyword evidence="6 10" id="KW-0378">Hydrolase</keyword>
<keyword evidence="5 10" id="KW-0479">Metal-binding</keyword>
<dbReference type="RefSeq" id="WP_070072909.1">
    <property type="nucleotide sequence ID" value="NZ_CP017448.1"/>
</dbReference>
<dbReference type="PANTHER" id="PTHR34990">
    <property type="entry name" value="UDP-2,3-DIACYLGLUCOSAMINE HYDROLASE-RELATED"/>
    <property type="match status" value="1"/>
</dbReference>
<evidence type="ECO:0000313" key="12">
    <source>
        <dbReference type="EMBL" id="AOV17356.1"/>
    </source>
</evidence>
<dbReference type="Gene3D" id="3.60.21.10">
    <property type="match status" value="1"/>
</dbReference>
<evidence type="ECO:0000313" key="13">
    <source>
        <dbReference type="Proteomes" id="UP000095342"/>
    </source>
</evidence>
<dbReference type="GO" id="GO:0005737">
    <property type="term" value="C:cytoplasm"/>
    <property type="evidence" value="ECO:0007669"/>
    <property type="project" value="InterPro"/>
</dbReference>
<feature type="binding site" evidence="10">
    <location>
        <position position="197"/>
    </location>
    <ligand>
        <name>substrate</name>
    </ligand>
</feature>
<comment type="subcellular location">
    <subcellularLocation>
        <location evidence="10">Cell inner membrane</location>
        <topology evidence="10">Peripheral membrane protein</topology>
        <orientation evidence="10">Cytoplasmic side</orientation>
    </subcellularLocation>
</comment>
<dbReference type="AlphaFoldDB" id="A0A1D8K8S8"/>
<dbReference type="InterPro" id="IPR043461">
    <property type="entry name" value="LpxH-like"/>
</dbReference>
<evidence type="ECO:0000256" key="4">
    <source>
        <dbReference type="ARBA" id="ARBA00022556"/>
    </source>
</evidence>
<evidence type="ECO:0000256" key="9">
    <source>
        <dbReference type="ARBA" id="ARBA00023211"/>
    </source>
</evidence>
<dbReference type="InterPro" id="IPR004843">
    <property type="entry name" value="Calcineurin-like_PHP"/>
</dbReference>
<evidence type="ECO:0000256" key="1">
    <source>
        <dbReference type="ARBA" id="ARBA00022475"/>
    </source>
</evidence>
<evidence type="ECO:0000256" key="10">
    <source>
        <dbReference type="HAMAP-Rule" id="MF_00575"/>
    </source>
</evidence>
<dbReference type="InterPro" id="IPR029052">
    <property type="entry name" value="Metallo-depent_PP-like"/>
</dbReference>
<keyword evidence="8 10" id="KW-0472">Membrane</keyword>
<comment type="cofactor">
    <cofactor evidence="10">
        <name>Mn(2+)</name>
        <dbReference type="ChEBI" id="CHEBI:29035"/>
    </cofactor>
    <text evidence="10">Binds 2 Mn(2+) ions per subunit in a binuclear metal center.</text>
</comment>
<feature type="domain" description="Calcineurin-like phosphoesterase" evidence="11">
    <location>
        <begin position="6"/>
        <end position="201"/>
    </location>
</feature>
<evidence type="ECO:0000256" key="2">
    <source>
        <dbReference type="ARBA" id="ARBA00022516"/>
    </source>
</evidence>
<keyword evidence="13" id="KW-1185">Reference proteome</keyword>
<dbReference type="CDD" id="cd07398">
    <property type="entry name" value="MPP_YbbF-LpxH"/>
    <property type="match status" value="1"/>
</dbReference>
<dbReference type="InterPro" id="IPR010138">
    <property type="entry name" value="UDP-diacylglucosamine_Hdrlase"/>
</dbReference>
<dbReference type="GO" id="GO:0019897">
    <property type="term" value="C:extrinsic component of plasma membrane"/>
    <property type="evidence" value="ECO:0007669"/>
    <property type="project" value="UniProtKB-UniRule"/>
</dbReference>
<dbReference type="Proteomes" id="UP000095342">
    <property type="component" value="Chromosome"/>
</dbReference>
<name>A0A1D8K8S8_9GAMM</name>
<dbReference type="PANTHER" id="PTHR34990:SF1">
    <property type="entry name" value="UDP-2,3-DIACYLGLUCOSAMINE HYDROLASE"/>
    <property type="match status" value="1"/>
</dbReference>
<feature type="binding site" evidence="10">
    <location>
        <position position="10"/>
    </location>
    <ligand>
        <name>Mn(2+)</name>
        <dbReference type="ChEBI" id="CHEBI:29035"/>
        <label>1</label>
    </ligand>
</feature>
<evidence type="ECO:0000256" key="8">
    <source>
        <dbReference type="ARBA" id="ARBA00023136"/>
    </source>
</evidence>
<accession>A0A1D8K8S8</accession>
<keyword evidence="9 10" id="KW-0464">Manganese</keyword>